<evidence type="ECO:0000313" key="3">
    <source>
        <dbReference type="EnsemblPlants" id="AET1Gv20391100.1"/>
    </source>
</evidence>
<evidence type="ECO:0000259" key="2">
    <source>
        <dbReference type="Pfam" id="PF03732"/>
    </source>
</evidence>
<accession>A0A452YED3</accession>
<dbReference type="STRING" id="200361.A0A452YED3"/>
<feature type="domain" description="Retrotransposon gag" evidence="2">
    <location>
        <begin position="201"/>
        <end position="292"/>
    </location>
</feature>
<dbReference type="InterPro" id="IPR005162">
    <property type="entry name" value="Retrotrans_gag_dom"/>
</dbReference>
<dbReference type="Gramene" id="AET1Gv20391100.2">
    <property type="protein sequence ID" value="AET1Gv20391100.2"/>
    <property type="gene ID" value="AET1Gv20391100"/>
</dbReference>
<proteinExistence type="predicted"/>
<dbReference type="AlphaFoldDB" id="A0A452YED3"/>
<feature type="compositionally biased region" description="Low complexity" evidence="1">
    <location>
        <begin position="64"/>
        <end position="75"/>
    </location>
</feature>
<name>A0A452YED3_AEGTS</name>
<reference evidence="4" key="1">
    <citation type="journal article" date="2014" name="Science">
        <title>Ancient hybridizations among the ancestral genomes of bread wheat.</title>
        <authorList>
            <consortium name="International Wheat Genome Sequencing Consortium,"/>
            <person name="Marcussen T."/>
            <person name="Sandve S.R."/>
            <person name="Heier L."/>
            <person name="Spannagl M."/>
            <person name="Pfeifer M."/>
            <person name="Jakobsen K.S."/>
            <person name="Wulff B.B."/>
            <person name="Steuernagel B."/>
            <person name="Mayer K.F."/>
            <person name="Olsen O.A."/>
        </authorList>
    </citation>
    <scope>NUCLEOTIDE SEQUENCE [LARGE SCALE GENOMIC DNA]</scope>
    <source>
        <strain evidence="4">cv. AL8/78</strain>
    </source>
</reference>
<keyword evidence="4" id="KW-1185">Reference proteome</keyword>
<evidence type="ECO:0000313" key="4">
    <source>
        <dbReference type="Proteomes" id="UP000015105"/>
    </source>
</evidence>
<sequence>MKTQTANLTALMEKLLSRFDEEMGLADKRAEAQTAFNTQVSHELQSLSKQIGLTQAEVDDVRKAASPSASSTPSTGSQVDDPSTAVLHTPAVRTGPPPPPPDPRVAPPPSALPIPQTIAGSAPLARLTNEGPPLLAKPDDQIGLPERGFQSAPAPREEYSVKPPKHHFPRFDGAAPRVWLDRCLAYFELYHVPQHNWVATAALYVEGHAALWLRAFRQTHPVITWDLFRRAVEEEFGPEGFESAMHDLLQLRQTGTVAEYRQQFEVHMYNLIPLDATLSSKFFVTQFLLGLKDELRAAVRIQAPTSITRATVFARIQEEELDIQRPRL</sequence>
<organism evidence="3 4">
    <name type="scientific">Aegilops tauschii subsp. strangulata</name>
    <name type="common">Goatgrass</name>
    <dbReference type="NCBI Taxonomy" id="200361"/>
    <lineage>
        <taxon>Eukaryota</taxon>
        <taxon>Viridiplantae</taxon>
        <taxon>Streptophyta</taxon>
        <taxon>Embryophyta</taxon>
        <taxon>Tracheophyta</taxon>
        <taxon>Spermatophyta</taxon>
        <taxon>Magnoliopsida</taxon>
        <taxon>Liliopsida</taxon>
        <taxon>Poales</taxon>
        <taxon>Poaceae</taxon>
        <taxon>BOP clade</taxon>
        <taxon>Pooideae</taxon>
        <taxon>Triticodae</taxon>
        <taxon>Triticeae</taxon>
        <taxon>Triticinae</taxon>
        <taxon>Aegilops</taxon>
    </lineage>
</organism>
<protein>
    <recommendedName>
        <fullName evidence="2">Retrotransposon gag domain-containing protein</fullName>
    </recommendedName>
</protein>
<reference evidence="3" key="3">
    <citation type="journal article" date="2017" name="Nature">
        <title>Genome sequence of the progenitor of the wheat D genome Aegilops tauschii.</title>
        <authorList>
            <person name="Luo M.C."/>
            <person name="Gu Y.Q."/>
            <person name="Puiu D."/>
            <person name="Wang H."/>
            <person name="Twardziok S.O."/>
            <person name="Deal K.R."/>
            <person name="Huo N."/>
            <person name="Zhu T."/>
            <person name="Wang L."/>
            <person name="Wang Y."/>
            <person name="McGuire P.E."/>
            <person name="Liu S."/>
            <person name="Long H."/>
            <person name="Ramasamy R.K."/>
            <person name="Rodriguez J.C."/>
            <person name="Van S.L."/>
            <person name="Yuan L."/>
            <person name="Wang Z."/>
            <person name="Xia Z."/>
            <person name="Xiao L."/>
            <person name="Anderson O.D."/>
            <person name="Ouyang S."/>
            <person name="Liang Y."/>
            <person name="Zimin A.V."/>
            <person name="Pertea G."/>
            <person name="Qi P."/>
            <person name="Bennetzen J.L."/>
            <person name="Dai X."/>
            <person name="Dawson M.W."/>
            <person name="Muller H.G."/>
            <person name="Kugler K."/>
            <person name="Rivarola-Duarte L."/>
            <person name="Spannagl M."/>
            <person name="Mayer K.F.X."/>
            <person name="Lu F.H."/>
            <person name="Bevan M.W."/>
            <person name="Leroy P."/>
            <person name="Li P."/>
            <person name="You F.M."/>
            <person name="Sun Q."/>
            <person name="Liu Z."/>
            <person name="Lyons E."/>
            <person name="Wicker T."/>
            <person name="Salzberg S.L."/>
            <person name="Devos K.M."/>
            <person name="Dvorak J."/>
        </authorList>
    </citation>
    <scope>NUCLEOTIDE SEQUENCE [LARGE SCALE GENOMIC DNA]</scope>
    <source>
        <strain evidence="3">cv. AL8/78</strain>
    </source>
</reference>
<dbReference type="EnsemblPlants" id="AET1Gv20391100.1">
    <property type="protein sequence ID" value="AET1Gv20391100.1"/>
    <property type="gene ID" value="AET1Gv20391100"/>
</dbReference>
<feature type="region of interest" description="Disordered" evidence="1">
    <location>
        <begin position="59"/>
        <end position="163"/>
    </location>
</feature>
<feature type="compositionally biased region" description="Pro residues" evidence="1">
    <location>
        <begin position="95"/>
        <end position="112"/>
    </location>
</feature>
<reference evidence="3" key="5">
    <citation type="journal article" date="2021" name="G3 (Bethesda)">
        <title>Aegilops tauschii genome assembly Aet v5.0 features greater sequence contiguity and improved annotation.</title>
        <authorList>
            <person name="Wang L."/>
            <person name="Zhu T."/>
            <person name="Rodriguez J.C."/>
            <person name="Deal K.R."/>
            <person name="Dubcovsky J."/>
            <person name="McGuire P.E."/>
            <person name="Lux T."/>
            <person name="Spannagl M."/>
            <person name="Mayer K.F.X."/>
            <person name="Baldrich P."/>
            <person name="Meyers B.C."/>
            <person name="Huo N."/>
            <person name="Gu Y.Q."/>
            <person name="Zhou H."/>
            <person name="Devos K.M."/>
            <person name="Bennetzen J.L."/>
            <person name="Unver T."/>
            <person name="Budak H."/>
            <person name="Gulick P.J."/>
            <person name="Galiba G."/>
            <person name="Kalapos B."/>
            <person name="Nelson D.R."/>
            <person name="Li P."/>
            <person name="You F.M."/>
            <person name="Luo M.C."/>
            <person name="Dvorak J."/>
        </authorList>
    </citation>
    <scope>NUCLEOTIDE SEQUENCE [LARGE SCALE GENOMIC DNA]</scope>
    <source>
        <strain evidence="3">cv. AL8/78</strain>
    </source>
</reference>
<dbReference type="Pfam" id="PF03732">
    <property type="entry name" value="Retrotrans_gag"/>
    <property type="match status" value="1"/>
</dbReference>
<dbReference type="Gramene" id="AET1Gv20391100.1">
    <property type="protein sequence ID" value="AET1Gv20391100.1"/>
    <property type="gene ID" value="AET1Gv20391100"/>
</dbReference>
<dbReference type="Proteomes" id="UP000015105">
    <property type="component" value="Chromosome 1D"/>
</dbReference>
<reference evidence="4" key="2">
    <citation type="journal article" date="2017" name="Nat. Plants">
        <title>The Aegilops tauschii genome reveals multiple impacts of transposons.</title>
        <authorList>
            <person name="Zhao G."/>
            <person name="Zou C."/>
            <person name="Li K."/>
            <person name="Wang K."/>
            <person name="Li T."/>
            <person name="Gao L."/>
            <person name="Zhang X."/>
            <person name="Wang H."/>
            <person name="Yang Z."/>
            <person name="Liu X."/>
            <person name="Jiang W."/>
            <person name="Mao L."/>
            <person name="Kong X."/>
            <person name="Jiao Y."/>
            <person name="Jia J."/>
        </authorList>
    </citation>
    <scope>NUCLEOTIDE SEQUENCE [LARGE SCALE GENOMIC DNA]</scope>
    <source>
        <strain evidence="4">cv. AL8/78</strain>
    </source>
</reference>
<evidence type="ECO:0000256" key="1">
    <source>
        <dbReference type="SAM" id="MobiDB-lite"/>
    </source>
</evidence>
<reference evidence="3" key="4">
    <citation type="submission" date="2019-03" db="UniProtKB">
        <authorList>
            <consortium name="EnsemblPlants"/>
        </authorList>
    </citation>
    <scope>IDENTIFICATION</scope>
</reference>
<dbReference type="EnsemblPlants" id="AET1Gv20391100.2">
    <property type="protein sequence ID" value="AET1Gv20391100.2"/>
    <property type="gene ID" value="AET1Gv20391100"/>
</dbReference>